<evidence type="ECO:0000313" key="2">
    <source>
        <dbReference type="EMBL" id="GIU43204.1"/>
    </source>
</evidence>
<dbReference type="Gene3D" id="2.130.10.130">
    <property type="entry name" value="Integrin alpha, N-terminal"/>
    <property type="match status" value="2"/>
</dbReference>
<dbReference type="InterPro" id="IPR024881">
    <property type="entry name" value="Tip"/>
</dbReference>
<dbReference type="InterPro" id="IPR013517">
    <property type="entry name" value="FG-GAP"/>
</dbReference>
<dbReference type="Pfam" id="PF13517">
    <property type="entry name" value="FG-GAP_3"/>
    <property type="match status" value="1"/>
</dbReference>
<name>A0ABQ4P6P6_9GAMM</name>
<dbReference type="InterPro" id="IPR028994">
    <property type="entry name" value="Integrin_alpha_N"/>
</dbReference>
<sequence>MNIAQIGLRWSLAMILLLALSTAQGASINSRLSLYSHHIDAGFRITHPIISVNLLPDSGKELVAIGVDDKHQRWLGVYAFDTEVKQYRQRVKQPLPNALFAFDISADNLENSDALQALYFLSSDRLWTLKLHGNQVEFAPLMTVEPLILTSRIDFISRGRFVRDLNRDGLDDFIISSFNQSTLLIQQADNRYITQILPIQPQMLLYANGAKYTEARLYFADLNLDGRDDIVKVAEGEFEVYYQLDDGLFTVLANYLPVSLAISGQDWWNKRDAYGEALDQSNLVYRKVEHLGDINHDGVADMVVRYTKSSGVLDRVNDYEIYLGGKTKDKLQFAKVPSSVIRAEGTLTGFELVDIDNDKVDEVLVSGFDIGVSQIIGALVSGSIDQDVHLFKSDASSRFASKPNITKEVELSFSLTSGQTGQPVVTFADIDGDGYQDLLLSGGEQALTVHLGEPSDSLFNRNDETLKLQLPRDGEMLTVSDLNHDGKDELIIKYGREDRQALQQQFMVIMAQ</sequence>
<dbReference type="PANTHER" id="PTHR13412">
    <property type="entry name" value="T-CELL IMMUNOMODULATORY PROTEIN HOMOLOG"/>
    <property type="match status" value="1"/>
</dbReference>
<evidence type="ECO:0000256" key="1">
    <source>
        <dbReference type="ARBA" id="ARBA00022729"/>
    </source>
</evidence>
<accession>A0ABQ4P6P6</accession>
<gene>
    <name evidence="2" type="ORF">TUM4630_05960</name>
</gene>
<keyword evidence="1" id="KW-0732">Signal</keyword>
<dbReference type="RefSeq" id="WP_119977202.1">
    <property type="nucleotide sequence ID" value="NZ_BPFB01000005.1"/>
</dbReference>
<dbReference type="EMBL" id="BPFB01000005">
    <property type="protein sequence ID" value="GIU43204.1"/>
    <property type="molecule type" value="Genomic_DNA"/>
</dbReference>
<reference evidence="2 3" key="1">
    <citation type="submission" date="2021-05" db="EMBL/GenBank/DDBJ databases">
        <title>Molecular characterization for Shewanella algae harboring chromosomal blaOXA-55-like strains isolated from clinical and environment sample.</title>
        <authorList>
            <person name="Ohama Y."/>
            <person name="Aoki K."/>
            <person name="Harada S."/>
            <person name="Moriya K."/>
            <person name="Ishii Y."/>
            <person name="Tateda K."/>
        </authorList>
    </citation>
    <scope>NUCLEOTIDE SEQUENCE [LARGE SCALE GENOMIC DNA]</scope>
    <source>
        <strain evidence="2 3">LMG 23746</strain>
    </source>
</reference>
<evidence type="ECO:0000313" key="3">
    <source>
        <dbReference type="Proteomes" id="UP000761574"/>
    </source>
</evidence>
<keyword evidence="3" id="KW-1185">Reference proteome</keyword>
<dbReference type="PANTHER" id="PTHR13412:SF0">
    <property type="entry name" value="T-CELL IMMUNOMODULATORY PROTEIN"/>
    <property type="match status" value="1"/>
</dbReference>
<organism evidence="2 3">
    <name type="scientific">Shewanella algidipiscicola</name>
    <dbReference type="NCBI Taxonomy" id="614070"/>
    <lineage>
        <taxon>Bacteria</taxon>
        <taxon>Pseudomonadati</taxon>
        <taxon>Pseudomonadota</taxon>
        <taxon>Gammaproteobacteria</taxon>
        <taxon>Alteromonadales</taxon>
        <taxon>Shewanellaceae</taxon>
        <taxon>Shewanella</taxon>
    </lineage>
</organism>
<proteinExistence type="predicted"/>
<dbReference type="Proteomes" id="UP000761574">
    <property type="component" value="Unassembled WGS sequence"/>
</dbReference>
<protein>
    <recommendedName>
        <fullName evidence="4">VCBS repeat-containing protein</fullName>
    </recommendedName>
</protein>
<comment type="caution">
    <text evidence="2">The sequence shown here is derived from an EMBL/GenBank/DDBJ whole genome shotgun (WGS) entry which is preliminary data.</text>
</comment>
<dbReference type="SUPFAM" id="SSF69318">
    <property type="entry name" value="Integrin alpha N-terminal domain"/>
    <property type="match status" value="1"/>
</dbReference>
<evidence type="ECO:0008006" key="4">
    <source>
        <dbReference type="Google" id="ProtNLM"/>
    </source>
</evidence>